<protein>
    <submittedName>
        <fullName evidence="1">Uncharacterized protein</fullName>
    </submittedName>
</protein>
<evidence type="ECO:0000313" key="1">
    <source>
        <dbReference type="EMBL" id="OZC11029.1"/>
    </source>
</evidence>
<dbReference type="Proteomes" id="UP000242913">
    <property type="component" value="Unassembled WGS sequence"/>
</dbReference>
<organism evidence="1 2">
    <name type="scientific">Onchocerca flexuosa</name>
    <dbReference type="NCBI Taxonomy" id="387005"/>
    <lineage>
        <taxon>Eukaryota</taxon>
        <taxon>Metazoa</taxon>
        <taxon>Ecdysozoa</taxon>
        <taxon>Nematoda</taxon>
        <taxon>Chromadorea</taxon>
        <taxon>Rhabditida</taxon>
        <taxon>Spirurina</taxon>
        <taxon>Spiruromorpha</taxon>
        <taxon>Filarioidea</taxon>
        <taxon>Onchocercidae</taxon>
        <taxon>Onchocerca</taxon>
    </lineage>
</organism>
<keyword evidence="2" id="KW-1185">Reference proteome</keyword>
<evidence type="ECO:0000313" key="2">
    <source>
        <dbReference type="Proteomes" id="UP000242913"/>
    </source>
</evidence>
<proteinExistence type="predicted"/>
<reference evidence="1 2" key="1">
    <citation type="submission" date="2015-12" db="EMBL/GenBank/DDBJ databases">
        <title>Draft genome of the nematode, Onchocerca flexuosa.</title>
        <authorList>
            <person name="Mitreva M."/>
        </authorList>
    </citation>
    <scope>NUCLEOTIDE SEQUENCE [LARGE SCALE GENOMIC DNA]</scope>
    <source>
        <strain evidence="1">Red Deer</strain>
    </source>
</reference>
<gene>
    <name evidence="1" type="ORF">X798_01855</name>
</gene>
<dbReference type="EMBL" id="KZ269982">
    <property type="protein sequence ID" value="OZC11029.1"/>
    <property type="molecule type" value="Genomic_DNA"/>
</dbReference>
<name>A0A238C0P4_9BILA</name>
<accession>A0A238C0P4</accession>
<sequence>MKGRQELHRDIQNAIMGLILVCKSHSVSPTLCNTTEAGVLVHVVNLSTLTPFHPHALSHSLMTSVCVLSRYFRNSCKLHLC</sequence>
<dbReference type="AlphaFoldDB" id="A0A238C0P4"/>